<protein>
    <recommendedName>
        <fullName evidence="4">Ser-Thr-rich glycosyl-phosphatidyl-inositol-anchored membrane family protein</fullName>
    </recommendedName>
</protein>
<evidence type="ECO:0008006" key="4">
    <source>
        <dbReference type="Google" id="ProtNLM"/>
    </source>
</evidence>
<proteinExistence type="predicted"/>
<dbReference type="EMBL" id="CP036432">
    <property type="protein sequence ID" value="QDV88020.1"/>
    <property type="molecule type" value="Genomic_DNA"/>
</dbReference>
<dbReference type="Proteomes" id="UP000318081">
    <property type="component" value="Chromosome"/>
</dbReference>
<name>A0ABX5Y169_9BACT</name>
<keyword evidence="3" id="KW-1185">Reference proteome</keyword>
<organism evidence="2 3">
    <name type="scientific">Stieleria magnilauensis</name>
    <dbReference type="NCBI Taxonomy" id="2527963"/>
    <lineage>
        <taxon>Bacteria</taxon>
        <taxon>Pseudomonadati</taxon>
        <taxon>Planctomycetota</taxon>
        <taxon>Planctomycetia</taxon>
        <taxon>Pirellulales</taxon>
        <taxon>Pirellulaceae</taxon>
        <taxon>Stieleria</taxon>
    </lineage>
</organism>
<evidence type="ECO:0000256" key="1">
    <source>
        <dbReference type="SAM" id="MobiDB-lite"/>
    </source>
</evidence>
<feature type="compositionally biased region" description="Low complexity" evidence="1">
    <location>
        <begin position="250"/>
        <end position="262"/>
    </location>
</feature>
<feature type="compositionally biased region" description="Polar residues" evidence="1">
    <location>
        <begin position="305"/>
        <end position="320"/>
    </location>
</feature>
<feature type="compositionally biased region" description="Basic and acidic residues" evidence="1">
    <location>
        <begin position="481"/>
        <end position="503"/>
    </location>
</feature>
<feature type="compositionally biased region" description="Polar residues" evidence="1">
    <location>
        <begin position="453"/>
        <end position="464"/>
    </location>
</feature>
<dbReference type="SUPFAM" id="SSF50939">
    <property type="entry name" value="Sialidases"/>
    <property type="match status" value="1"/>
</dbReference>
<accession>A0ABX5Y169</accession>
<evidence type="ECO:0000313" key="2">
    <source>
        <dbReference type="EMBL" id="QDV88020.1"/>
    </source>
</evidence>
<feature type="compositionally biased region" description="Low complexity" evidence="1">
    <location>
        <begin position="382"/>
        <end position="393"/>
    </location>
</feature>
<feature type="compositionally biased region" description="Low complexity" evidence="1">
    <location>
        <begin position="292"/>
        <end position="304"/>
    </location>
</feature>
<gene>
    <name evidence="2" type="ORF">TBK1r_70520</name>
</gene>
<sequence>MLECDRVTLSISLWTVFAIFAVPAVAVDPDAIVLTSRVFDIPFQMERDSGATMVRLYVSSDRGQTWAKAAEQPLPIQQFHFEATADGDYWFTHATDLDAPPQPTESLTPERKIFIDTTGPVIDLQAGADVDGTLSAQLKLTDPHQVATLRVLYATDVGRQWVTVPNASMDQEGRFSIRPADDWQQMSVHVTATDSIGNASVQAKTFRRPRVAATKLPRMAASPNQLRIQTVAGPSDPPSFRLGPTADTHQPPSSSAQTSPQSLPHSPTRGAALQSPGSGPLRSTGNASTSVRGTAPAAAPTAGRSLQSFGSAFGASTQPVTKPIEPTPTGTAVTPATNSPAAKPPGNPSRPMTLPASGVTAKLTPEGIEVLPAPQPEPAPAEAPKATAAAPEALPAPAPTPETTDAPTLNLAPPKSPGDPITESIPLPNAEADDEAASQRSRTLEEALRPITPRSQTTPNQQSPRPAAEQIPTPAPSSTPDDQRRYRAERAEQLSREQQQRYDRAQLARTVPFRWSDSNRFSLEYELEAVGASGVEAVELYGSLDAGRTWKRWGADPDRTSPFDIETKGEGVFAFRIVVLGNNGLASPRPLPGDQPDIAVIVDQTLPKIKITSARYGEGDRTGSLIIRYECSDENLMDRPVAIAFSDSIDGPWTTIAAGLRNDGLYVWPADPKLPHEIYLRVDATDQAGNTGSYLLDQPIATGGLAPRARILGFRSR</sequence>
<dbReference type="InterPro" id="IPR036278">
    <property type="entry name" value="Sialidase_sf"/>
</dbReference>
<reference evidence="2 3" key="1">
    <citation type="submission" date="2019-02" db="EMBL/GenBank/DDBJ databases">
        <title>Deep-cultivation of Planctomycetes and their phenomic and genomic characterization uncovers novel biology.</title>
        <authorList>
            <person name="Wiegand S."/>
            <person name="Jogler M."/>
            <person name="Boedeker C."/>
            <person name="Pinto D."/>
            <person name="Vollmers J."/>
            <person name="Rivas-Marin E."/>
            <person name="Kohn T."/>
            <person name="Peeters S.H."/>
            <person name="Heuer A."/>
            <person name="Rast P."/>
            <person name="Oberbeckmann S."/>
            <person name="Bunk B."/>
            <person name="Jeske O."/>
            <person name="Meyerdierks A."/>
            <person name="Storesund J.E."/>
            <person name="Kallscheuer N."/>
            <person name="Luecker S."/>
            <person name="Lage O.M."/>
            <person name="Pohl T."/>
            <person name="Merkel B.J."/>
            <person name="Hornburger P."/>
            <person name="Mueller R.-W."/>
            <person name="Bruemmer F."/>
            <person name="Labrenz M."/>
            <person name="Spormann A.M."/>
            <person name="Op den Camp H."/>
            <person name="Overmann J."/>
            <person name="Amann R."/>
            <person name="Jetten M.S.M."/>
            <person name="Mascher T."/>
            <person name="Medema M.H."/>
            <person name="Devos D.P."/>
            <person name="Kaster A.-K."/>
            <person name="Ovreas L."/>
            <person name="Rohde M."/>
            <person name="Galperin M.Y."/>
            <person name="Jogler C."/>
        </authorList>
    </citation>
    <scope>NUCLEOTIDE SEQUENCE [LARGE SCALE GENOMIC DNA]</scope>
    <source>
        <strain evidence="2 3">TBK1r</strain>
    </source>
</reference>
<feature type="region of interest" description="Disordered" evidence="1">
    <location>
        <begin position="201"/>
        <end position="503"/>
    </location>
</feature>
<evidence type="ECO:0000313" key="3">
    <source>
        <dbReference type="Proteomes" id="UP000318081"/>
    </source>
</evidence>
<feature type="compositionally biased region" description="Low complexity" evidence="1">
    <location>
        <begin position="327"/>
        <end position="337"/>
    </location>
</feature>
<feature type="compositionally biased region" description="Polar residues" evidence="1">
    <location>
        <begin position="275"/>
        <end position="291"/>
    </location>
</feature>